<keyword evidence="5 7" id="KW-1133">Transmembrane helix</keyword>
<feature type="transmembrane region" description="Helical" evidence="7">
    <location>
        <begin position="308"/>
        <end position="329"/>
    </location>
</feature>
<protein>
    <recommendedName>
        <fullName evidence="10">MFS transporter</fullName>
    </recommendedName>
</protein>
<accession>A0ABQ3VI55</accession>
<keyword evidence="4 7" id="KW-0812">Transmembrane</keyword>
<dbReference type="PANTHER" id="PTHR23513:SF6">
    <property type="entry name" value="MAJOR FACILITATOR SUPERFAMILY ASSOCIATED DOMAIN-CONTAINING PROTEIN"/>
    <property type="match status" value="1"/>
</dbReference>
<evidence type="ECO:0000256" key="3">
    <source>
        <dbReference type="ARBA" id="ARBA00022475"/>
    </source>
</evidence>
<evidence type="ECO:0000256" key="5">
    <source>
        <dbReference type="ARBA" id="ARBA00022989"/>
    </source>
</evidence>
<dbReference type="CDD" id="cd06173">
    <property type="entry name" value="MFS_MefA_like"/>
    <property type="match status" value="1"/>
</dbReference>
<gene>
    <name evidence="8" type="ORF">KSZ_30590</name>
</gene>
<feature type="transmembrane region" description="Helical" evidence="7">
    <location>
        <begin position="70"/>
        <end position="91"/>
    </location>
</feature>
<feature type="transmembrane region" description="Helical" evidence="7">
    <location>
        <begin position="217"/>
        <end position="238"/>
    </location>
</feature>
<keyword evidence="3" id="KW-1003">Cell membrane</keyword>
<reference evidence="8 9" key="1">
    <citation type="journal article" date="2021" name="Int. J. Syst. Evol. Microbiol.">
        <title>Reticulibacter mediterranei gen. nov., sp. nov., within the new family Reticulibacteraceae fam. nov., and Ktedonospora formicarum gen. nov., sp. nov., Ktedonobacter robiniae sp. nov., Dictyobacter formicarum sp. nov. and Dictyobacter arantiisoli sp. nov., belonging to the class Ktedonobacteria.</title>
        <authorList>
            <person name="Yabe S."/>
            <person name="Zheng Y."/>
            <person name="Wang C.M."/>
            <person name="Sakai Y."/>
            <person name="Abe K."/>
            <person name="Yokota A."/>
            <person name="Donadio S."/>
            <person name="Cavaletti L."/>
            <person name="Monciardini P."/>
        </authorList>
    </citation>
    <scope>NUCLEOTIDE SEQUENCE [LARGE SCALE GENOMIC DNA]</scope>
    <source>
        <strain evidence="8 9">SOSP1-9</strain>
    </source>
</reference>
<evidence type="ECO:0000256" key="4">
    <source>
        <dbReference type="ARBA" id="ARBA00022692"/>
    </source>
</evidence>
<keyword evidence="9" id="KW-1185">Reference proteome</keyword>
<evidence type="ECO:0000256" key="6">
    <source>
        <dbReference type="ARBA" id="ARBA00023136"/>
    </source>
</evidence>
<feature type="transmembrane region" description="Helical" evidence="7">
    <location>
        <begin position="368"/>
        <end position="391"/>
    </location>
</feature>
<dbReference type="Pfam" id="PF05977">
    <property type="entry name" value="MFS_3"/>
    <property type="match status" value="1"/>
</dbReference>
<evidence type="ECO:0000313" key="9">
    <source>
        <dbReference type="Proteomes" id="UP000635565"/>
    </source>
</evidence>
<keyword evidence="2" id="KW-0813">Transport</keyword>
<dbReference type="InterPro" id="IPR036259">
    <property type="entry name" value="MFS_trans_sf"/>
</dbReference>
<feature type="transmembrane region" description="Helical" evidence="7">
    <location>
        <begin position="37"/>
        <end position="58"/>
    </location>
</feature>
<sequence>MQPDFWKFWIGQTISNFGSSFTAFAWPLLVYKLTGSALNLAFSSVSTTLPWLLFGFFLGAYVDRSNRKQLMTLTDFANALVIASIPLLAWLHQLVIWQIYLVGFLGSTLSICFLLAQSAALPSLVTREQLATANGRIQAATSAARVLGPLIAGAIVAIMPLSALLFFDALSFLLSAGLLLLIRTSFNSTTQRKATSFRSDMREGLSYVLQQPVIRSIAIIAALFNLVGITLGAQLVVFARQHLLASDTQIGFLFSAGSLGVIVCSLLAGTMRKYWSFGAIALGTTMINGLLILVLAMIPWYWLALPLWALSSGMIILFNITVVSLRQALVPNHLLGRVAGVINVIGQAISPLGTVLGGWLIVLTNQVAWVYGAIGVIICGIAVGFSFTALAHAERYLPSEE</sequence>
<feature type="transmembrane region" description="Helical" evidence="7">
    <location>
        <begin position="280"/>
        <end position="302"/>
    </location>
</feature>
<dbReference type="PANTHER" id="PTHR23513">
    <property type="entry name" value="INTEGRAL MEMBRANE EFFLUX PROTEIN-RELATED"/>
    <property type="match status" value="1"/>
</dbReference>
<comment type="caution">
    <text evidence="8">The sequence shown here is derived from an EMBL/GenBank/DDBJ whole genome shotgun (WGS) entry which is preliminary data.</text>
</comment>
<feature type="transmembrane region" description="Helical" evidence="7">
    <location>
        <begin position="97"/>
        <end position="116"/>
    </location>
</feature>
<name>A0ABQ3VI55_9CHLR</name>
<organism evidence="8 9">
    <name type="scientific">Dictyobacter formicarum</name>
    <dbReference type="NCBI Taxonomy" id="2778368"/>
    <lineage>
        <taxon>Bacteria</taxon>
        <taxon>Bacillati</taxon>
        <taxon>Chloroflexota</taxon>
        <taxon>Ktedonobacteria</taxon>
        <taxon>Ktedonobacterales</taxon>
        <taxon>Dictyobacteraceae</taxon>
        <taxon>Dictyobacter</taxon>
    </lineage>
</organism>
<keyword evidence="6 7" id="KW-0472">Membrane</keyword>
<proteinExistence type="predicted"/>
<dbReference type="Gene3D" id="1.20.1250.20">
    <property type="entry name" value="MFS general substrate transporter like domains"/>
    <property type="match status" value="1"/>
</dbReference>
<evidence type="ECO:0000313" key="8">
    <source>
        <dbReference type="EMBL" id="GHO85053.1"/>
    </source>
</evidence>
<dbReference type="Proteomes" id="UP000635565">
    <property type="component" value="Unassembled WGS sequence"/>
</dbReference>
<feature type="transmembrane region" description="Helical" evidence="7">
    <location>
        <begin position="341"/>
        <end position="362"/>
    </location>
</feature>
<dbReference type="SUPFAM" id="SSF103473">
    <property type="entry name" value="MFS general substrate transporter"/>
    <property type="match status" value="1"/>
</dbReference>
<feature type="transmembrane region" description="Helical" evidence="7">
    <location>
        <begin position="250"/>
        <end position="268"/>
    </location>
</feature>
<evidence type="ECO:0008006" key="10">
    <source>
        <dbReference type="Google" id="ProtNLM"/>
    </source>
</evidence>
<dbReference type="EMBL" id="BNJJ01000008">
    <property type="protein sequence ID" value="GHO85053.1"/>
    <property type="molecule type" value="Genomic_DNA"/>
</dbReference>
<feature type="transmembrane region" description="Helical" evidence="7">
    <location>
        <begin position="137"/>
        <end position="158"/>
    </location>
</feature>
<dbReference type="InterPro" id="IPR010290">
    <property type="entry name" value="TM_effector"/>
</dbReference>
<evidence type="ECO:0000256" key="7">
    <source>
        <dbReference type="SAM" id="Phobius"/>
    </source>
</evidence>
<comment type="subcellular location">
    <subcellularLocation>
        <location evidence="1">Cell membrane</location>
        <topology evidence="1">Multi-pass membrane protein</topology>
    </subcellularLocation>
</comment>
<dbReference type="RefSeq" id="WP_201362669.1">
    <property type="nucleotide sequence ID" value="NZ_BNJJ01000008.1"/>
</dbReference>
<evidence type="ECO:0000256" key="2">
    <source>
        <dbReference type="ARBA" id="ARBA00022448"/>
    </source>
</evidence>
<evidence type="ECO:0000256" key="1">
    <source>
        <dbReference type="ARBA" id="ARBA00004651"/>
    </source>
</evidence>